<proteinExistence type="predicted"/>
<dbReference type="PROSITE" id="PS51257">
    <property type="entry name" value="PROKAR_LIPOPROTEIN"/>
    <property type="match status" value="1"/>
</dbReference>
<evidence type="ECO:0000313" key="2">
    <source>
        <dbReference type="Proteomes" id="UP000324194"/>
    </source>
</evidence>
<gene>
    <name evidence="1" type="ORF">AQUSIP_20400</name>
</gene>
<name>A0A5E4PJG7_9COXI</name>
<evidence type="ECO:0008006" key="3">
    <source>
        <dbReference type="Google" id="ProtNLM"/>
    </source>
</evidence>
<sequence>MKKVTGLLLVVMMMGVLGGCYSTACQQPAPMNMKGEG</sequence>
<evidence type="ECO:0000313" key="1">
    <source>
        <dbReference type="EMBL" id="VVC76715.1"/>
    </source>
</evidence>
<dbReference type="Proteomes" id="UP000324194">
    <property type="component" value="Chromosome 1"/>
</dbReference>
<protein>
    <recommendedName>
        <fullName evidence="3">Lipoprotein</fullName>
    </recommendedName>
</protein>
<dbReference type="KEGG" id="asip:AQUSIP_20400"/>
<organism evidence="1 2">
    <name type="scientific">Aquicella siphonis</name>
    <dbReference type="NCBI Taxonomy" id="254247"/>
    <lineage>
        <taxon>Bacteria</taxon>
        <taxon>Pseudomonadati</taxon>
        <taxon>Pseudomonadota</taxon>
        <taxon>Gammaproteobacteria</taxon>
        <taxon>Legionellales</taxon>
        <taxon>Coxiellaceae</taxon>
        <taxon>Aquicella</taxon>
    </lineage>
</organism>
<reference evidence="1 2" key="1">
    <citation type="submission" date="2019-08" db="EMBL/GenBank/DDBJ databases">
        <authorList>
            <person name="Guy L."/>
        </authorList>
    </citation>
    <scope>NUCLEOTIDE SEQUENCE [LARGE SCALE GENOMIC DNA]</scope>
    <source>
        <strain evidence="1 2">SGT-108</strain>
    </source>
</reference>
<dbReference type="EMBL" id="LR699119">
    <property type="protein sequence ID" value="VVC76715.1"/>
    <property type="molecule type" value="Genomic_DNA"/>
</dbReference>
<keyword evidence="2" id="KW-1185">Reference proteome</keyword>
<dbReference type="AlphaFoldDB" id="A0A5E4PJG7"/>
<accession>A0A5E4PJG7</accession>